<keyword evidence="5" id="KW-0812">Transmembrane</keyword>
<proteinExistence type="predicted"/>
<feature type="repeat" description="TPR" evidence="3">
    <location>
        <begin position="303"/>
        <end position="336"/>
    </location>
</feature>
<accession>A0A2H0LLB4</accession>
<dbReference type="InterPro" id="IPR019734">
    <property type="entry name" value="TPR_rpt"/>
</dbReference>
<evidence type="ECO:0000313" key="6">
    <source>
        <dbReference type="EMBL" id="PIQ85177.1"/>
    </source>
</evidence>
<gene>
    <name evidence="6" type="ORF">COV74_09465</name>
</gene>
<dbReference type="Gene3D" id="1.25.40.10">
    <property type="entry name" value="Tetratricopeptide repeat domain"/>
    <property type="match status" value="4"/>
</dbReference>
<keyword evidence="4" id="KW-0175">Coiled coil</keyword>
<evidence type="ECO:0000256" key="3">
    <source>
        <dbReference type="PROSITE-ProRule" id="PRU00339"/>
    </source>
</evidence>
<keyword evidence="5" id="KW-0472">Membrane</keyword>
<dbReference type="Proteomes" id="UP000230859">
    <property type="component" value="Unassembled WGS sequence"/>
</dbReference>
<sequence length="679" mass="78543">MRREVHFISRSVVPILILVVFFVIYNHFLLDNSIERIRTALADVSQEDTWFASENASFLLQDLLVSEIGRSDVNLERVIVSDAFSKVMMSERLDSQKPDTEFLLQNLLSSYEKERSPVLRFVDQCNLWLKEQLYHIEQFWGYLFSASSIRKQIIRSGEEGQLKILKRAREFELNWEFDKAAQAYQLFLNRFPNYPKRDLIQLYLASVYLRSHEYGLAQEILSEIDLSKSSSHVTTLAKALHQKLSEMKKMAREKTQLAQEIEYLKKMPAQEGLEAASLPQRDAGGILGRLQERQSSGGGADLVSKLFNYGLLSLYLFDLQDAQNTFQELIELNPPPDVEKHVKWLQGWVALLQNNYVESRRLMRELLERYPQDKFGELSMFVLASIAEQTKQYETAIKDYQALVKKTASQDVSFLLTYRTGNVYLYGLKDVTKAQATFLDAKRFLASSFLSKSFDQNVLPSLISDMRQTAFQRFFQGDLPTAQKFFEDVLRLDDNDAWAHCGYGLALYMNGNVEQGLDEVKQCRSMKKDEYTNSAYAFLLEKEERWDEASVLYQEALGEKPDYVVALYNLGRIELQKSDLEKSLMHLKDAKKNAGNDSYYAPLISNNLGIVYWRRGDLLHAELEFLNALDFDSHFADAHFNLAQLYERIGKTELIKPHLDRVSEEDMTMTKNSIDRITL</sequence>
<dbReference type="Pfam" id="PF14559">
    <property type="entry name" value="TPR_19"/>
    <property type="match status" value="1"/>
</dbReference>
<feature type="transmembrane region" description="Helical" evidence="5">
    <location>
        <begin position="12"/>
        <end position="30"/>
    </location>
</feature>
<evidence type="ECO:0008006" key="8">
    <source>
        <dbReference type="Google" id="ProtNLM"/>
    </source>
</evidence>
<keyword evidence="2 3" id="KW-0802">TPR repeat</keyword>
<reference evidence="6 7" key="1">
    <citation type="submission" date="2017-09" db="EMBL/GenBank/DDBJ databases">
        <title>Depth-based differentiation of microbial function through sediment-hosted aquifers and enrichment of novel symbionts in the deep terrestrial subsurface.</title>
        <authorList>
            <person name="Probst A.J."/>
            <person name="Ladd B."/>
            <person name="Jarett J.K."/>
            <person name="Geller-Mcgrath D.E."/>
            <person name="Sieber C.M."/>
            <person name="Emerson J.B."/>
            <person name="Anantharaman K."/>
            <person name="Thomas B.C."/>
            <person name="Malmstrom R."/>
            <person name="Stieglmeier M."/>
            <person name="Klingl A."/>
            <person name="Woyke T."/>
            <person name="Ryan C.M."/>
            <person name="Banfield J.F."/>
        </authorList>
    </citation>
    <scope>NUCLEOTIDE SEQUENCE [LARGE SCALE GENOMIC DNA]</scope>
    <source>
        <strain evidence="6">CG11_big_fil_rev_8_21_14_0_20_45_26</strain>
    </source>
</reference>
<evidence type="ECO:0000256" key="2">
    <source>
        <dbReference type="ARBA" id="ARBA00022803"/>
    </source>
</evidence>
<dbReference type="EMBL" id="PCVY01000072">
    <property type="protein sequence ID" value="PIQ85177.1"/>
    <property type="molecule type" value="Genomic_DNA"/>
</dbReference>
<evidence type="ECO:0000313" key="7">
    <source>
        <dbReference type="Proteomes" id="UP000230859"/>
    </source>
</evidence>
<dbReference type="PANTHER" id="PTHR45586">
    <property type="entry name" value="TPR REPEAT-CONTAINING PROTEIN PA4667"/>
    <property type="match status" value="1"/>
</dbReference>
<evidence type="ECO:0000256" key="1">
    <source>
        <dbReference type="ARBA" id="ARBA00022737"/>
    </source>
</evidence>
<evidence type="ECO:0000256" key="4">
    <source>
        <dbReference type="SAM" id="Coils"/>
    </source>
</evidence>
<dbReference type="PROSITE" id="PS50005">
    <property type="entry name" value="TPR"/>
    <property type="match status" value="1"/>
</dbReference>
<organism evidence="6 7">
    <name type="scientific">Candidatus Abzuiibacterium crystallinum</name>
    <dbReference type="NCBI Taxonomy" id="1974748"/>
    <lineage>
        <taxon>Bacteria</taxon>
        <taxon>Pseudomonadati</taxon>
        <taxon>Candidatus Omnitrophota</taxon>
        <taxon>Candidatus Abzuiibacterium</taxon>
    </lineage>
</organism>
<dbReference type="SUPFAM" id="SSF48452">
    <property type="entry name" value="TPR-like"/>
    <property type="match status" value="1"/>
</dbReference>
<dbReference type="PANTHER" id="PTHR45586:SF1">
    <property type="entry name" value="LIPOPOLYSACCHARIDE ASSEMBLY PROTEIN B"/>
    <property type="match status" value="1"/>
</dbReference>
<name>A0A2H0LLB4_9BACT</name>
<dbReference type="Pfam" id="PF13432">
    <property type="entry name" value="TPR_16"/>
    <property type="match status" value="1"/>
</dbReference>
<dbReference type="InterPro" id="IPR011990">
    <property type="entry name" value="TPR-like_helical_dom_sf"/>
</dbReference>
<keyword evidence="1" id="KW-0677">Repeat</keyword>
<evidence type="ECO:0000256" key="5">
    <source>
        <dbReference type="SAM" id="Phobius"/>
    </source>
</evidence>
<dbReference type="AlphaFoldDB" id="A0A2H0LLB4"/>
<keyword evidence="5" id="KW-1133">Transmembrane helix</keyword>
<dbReference type="InterPro" id="IPR051012">
    <property type="entry name" value="CellSynth/LPSAsmb/PSIAsmb"/>
</dbReference>
<protein>
    <recommendedName>
        <fullName evidence="8">Outer membrane lipoprotein BamD-like domain-containing protein</fullName>
    </recommendedName>
</protein>
<feature type="coiled-coil region" evidence="4">
    <location>
        <begin position="240"/>
        <end position="267"/>
    </location>
</feature>
<dbReference type="SMART" id="SM00028">
    <property type="entry name" value="TPR"/>
    <property type="match status" value="6"/>
</dbReference>
<comment type="caution">
    <text evidence="6">The sequence shown here is derived from an EMBL/GenBank/DDBJ whole genome shotgun (WGS) entry which is preliminary data.</text>
</comment>